<organism evidence="3 4">
    <name type="scientific">Cylicocyclus nassatus</name>
    <name type="common">Nematode worm</name>
    <dbReference type="NCBI Taxonomy" id="53992"/>
    <lineage>
        <taxon>Eukaryota</taxon>
        <taxon>Metazoa</taxon>
        <taxon>Ecdysozoa</taxon>
        <taxon>Nematoda</taxon>
        <taxon>Chromadorea</taxon>
        <taxon>Rhabditida</taxon>
        <taxon>Rhabditina</taxon>
        <taxon>Rhabditomorpha</taxon>
        <taxon>Strongyloidea</taxon>
        <taxon>Strongylidae</taxon>
        <taxon>Cylicocyclus</taxon>
    </lineage>
</organism>
<keyword evidence="1" id="KW-0812">Transmembrane</keyword>
<feature type="transmembrane region" description="Helical" evidence="1">
    <location>
        <begin position="215"/>
        <end position="239"/>
    </location>
</feature>
<proteinExistence type="predicted"/>
<name>A0AA36MEW7_CYLNA</name>
<sequence length="538" mass="60919">MNALATRLPDFDQDPNSSSDTDTIHLLMKQIMELWKSCREPVAELMKQESNEEYKDYLELQDHIQIIDKAKVPQVSVNQMNDNPQVNAMQRDEKRKPFIGHKPRTHLLAILTLVSPIKAQNSSSAISCYEGKVHITWQGAPYTLCIDNDCKTIDSTTHGMRYALPISPINTSASVRFSKVTGDGAHESVLICETPQSCDHQKILSKTLLGNPHCWPFGAFVTIPMILYFITMLDIVIICSISKLGRKRRNTVKETLPVQHQICKVLNPSFRPALPGMNATTICLLVNALIVNAHACQKDYTRHVANLVCTDTDSCHYEYSNELLFNKVISEICIEIMHESCIHDKCHIMRANENVEELRKSNKFPGYSGCIDICGGILCGCLLPLPACQFYRLAHRPISDQIYEVISCSEWKLNVHIRMEYTKLGKTSRSTRLIQPYVTEKINNFNVTVISIQKLSLPLLNKRFAISGSESFILPDKFQIPVECSSELQTKHNSSSCTTSMHCHCDNSVHQCMCPATRSLPSEIAHLRNYHWKPQFPQ</sequence>
<dbReference type="InterPro" id="IPR009878">
    <property type="entry name" value="Phlebovirus_G2_fusion"/>
</dbReference>
<evidence type="ECO:0000259" key="2">
    <source>
        <dbReference type="Pfam" id="PF07245"/>
    </source>
</evidence>
<dbReference type="Pfam" id="PF07245">
    <property type="entry name" value="Phlebovirus_G2"/>
    <property type="match status" value="1"/>
</dbReference>
<reference evidence="3" key="1">
    <citation type="submission" date="2023-07" db="EMBL/GenBank/DDBJ databases">
        <authorList>
            <consortium name="CYATHOMIX"/>
        </authorList>
    </citation>
    <scope>NUCLEOTIDE SEQUENCE</scope>
    <source>
        <strain evidence="3">N/A</strain>
    </source>
</reference>
<keyword evidence="1" id="KW-1133">Transmembrane helix</keyword>
<feature type="domain" description="Phlebovirus glycoprotein G2 fusion" evidence="2">
    <location>
        <begin position="340"/>
        <end position="526"/>
    </location>
</feature>
<keyword evidence="1" id="KW-0472">Membrane</keyword>
<keyword evidence="4" id="KW-1185">Reference proteome</keyword>
<evidence type="ECO:0000256" key="1">
    <source>
        <dbReference type="SAM" id="Phobius"/>
    </source>
</evidence>
<protein>
    <recommendedName>
        <fullName evidence="2">Phlebovirus glycoprotein G2 fusion domain-containing protein</fullName>
    </recommendedName>
</protein>
<evidence type="ECO:0000313" key="4">
    <source>
        <dbReference type="Proteomes" id="UP001176961"/>
    </source>
</evidence>
<evidence type="ECO:0000313" key="3">
    <source>
        <dbReference type="EMBL" id="CAJ0606892.1"/>
    </source>
</evidence>
<comment type="caution">
    <text evidence="3">The sequence shown here is derived from an EMBL/GenBank/DDBJ whole genome shotgun (WGS) entry which is preliminary data.</text>
</comment>
<dbReference type="EMBL" id="CATQJL010000316">
    <property type="protein sequence ID" value="CAJ0606892.1"/>
    <property type="molecule type" value="Genomic_DNA"/>
</dbReference>
<gene>
    <name evidence="3" type="ORF">CYNAS_LOCUS18875</name>
</gene>
<dbReference type="Proteomes" id="UP001176961">
    <property type="component" value="Unassembled WGS sequence"/>
</dbReference>
<dbReference type="AlphaFoldDB" id="A0AA36MEW7"/>
<accession>A0AA36MEW7</accession>